<gene>
    <name evidence="7" type="primary">araB</name>
    <name evidence="12" type="ORF">H8693_01790</name>
</gene>
<name>A0A926DGE4_9FIRM</name>
<evidence type="ECO:0000256" key="5">
    <source>
        <dbReference type="ARBA" id="ARBA00022935"/>
    </source>
</evidence>
<dbReference type="RefSeq" id="WP_249279544.1">
    <property type="nucleotide sequence ID" value="NZ_JACRSS010000001.1"/>
</dbReference>
<keyword evidence="13" id="KW-1185">Reference proteome</keyword>
<evidence type="ECO:0000313" key="13">
    <source>
        <dbReference type="Proteomes" id="UP000617951"/>
    </source>
</evidence>
<keyword evidence="1 7" id="KW-0808">Transferase</keyword>
<dbReference type="HAMAP" id="MF_00520">
    <property type="entry name" value="Ribulokinase"/>
    <property type="match status" value="1"/>
</dbReference>
<dbReference type="Gene3D" id="3.30.420.40">
    <property type="match status" value="2"/>
</dbReference>
<accession>A0A926DGE4</accession>
<dbReference type="NCBIfam" id="TIGR01234">
    <property type="entry name" value="L-ribulokinase"/>
    <property type="match status" value="1"/>
</dbReference>
<dbReference type="PANTHER" id="PTHR43435">
    <property type="entry name" value="RIBULOKINASE"/>
    <property type="match status" value="1"/>
</dbReference>
<evidence type="ECO:0000256" key="9">
    <source>
        <dbReference type="RuleBase" id="RU003455"/>
    </source>
</evidence>
<keyword evidence="4 7" id="KW-0067">ATP-binding</keyword>
<evidence type="ECO:0000256" key="4">
    <source>
        <dbReference type="ARBA" id="ARBA00022840"/>
    </source>
</evidence>
<evidence type="ECO:0000313" key="12">
    <source>
        <dbReference type="EMBL" id="MBC8537661.1"/>
    </source>
</evidence>
<dbReference type="GO" id="GO:0019150">
    <property type="term" value="F:D-ribulokinase activity"/>
    <property type="evidence" value="ECO:0007669"/>
    <property type="project" value="TreeGrafter"/>
</dbReference>
<evidence type="ECO:0000259" key="10">
    <source>
        <dbReference type="Pfam" id="PF00370"/>
    </source>
</evidence>
<dbReference type="GO" id="GO:0008741">
    <property type="term" value="F:ribulokinase activity"/>
    <property type="evidence" value="ECO:0007669"/>
    <property type="project" value="UniProtKB-UniRule"/>
</dbReference>
<dbReference type="InterPro" id="IPR000577">
    <property type="entry name" value="Carb_kinase_FGGY"/>
</dbReference>
<evidence type="ECO:0000256" key="8">
    <source>
        <dbReference type="NCBIfam" id="TIGR01234"/>
    </source>
</evidence>
<dbReference type="InterPro" id="IPR043129">
    <property type="entry name" value="ATPase_NBD"/>
</dbReference>
<protein>
    <recommendedName>
        <fullName evidence="7 8">Ribulokinase</fullName>
        <ecNumber evidence="7 8">2.7.1.16</ecNumber>
    </recommendedName>
</protein>
<evidence type="ECO:0000256" key="7">
    <source>
        <dbReference type="HAMAP-Rule" id="MF_00520"/>
    </source>
</evidence>
<evidence type="ECO:0000256" key="1">
    <source>
        <dbReference type="ARBA" id="ARBA00022679"/>
    </source>
</evidence>
<evidence type="ECO:0000259" key="11">
    <source>
        <dbReference type="Pfam" id="PF02782"/>
    </source>
</evidence>
<dbReference type="Proteomes" id="UP000617951">
    <property type="component" value="Unassembled WGS sequence"/>
</dbReference>
<reference evidence="12" key="1">
    <citation type="submission" date="2020-08" db="EMBL/GenBank/DDBJ databases">
        <title>Genome public.</title>
        <authorList>
            <person name="Liu C."/>
            <person name="Sun Q."/>
        </authorList>
    </citation>
    <scope>NUCLEOTIDE SEQUENCE</scope>
    <source>
        <strain evidence="12">NSJ-63</strain>
    </source>
</reference>
<keyword evidence="3 7" id="KW-0418">Kinase</keyword>
<dbReference type="Pfam" id="PF02782">
    <property type="entry name" value="FGGY_C"/>
    <property type="match status" value="1"/>
</dbReference>
<dbReference type="GO" id="GO:0005524">
    <property type="term" value="F:ATP binding"/>
    <property type="evidence" value="ECO:0007669"/>
    <property type="project" value="UniProtKB-UniRule"/>
</dbReference>
<dbReference type="InterPro" id="IPR018483">
    <property type="entry name" value="Carb_kinase_FGGY_CS"/>
</dbReference>
<organism evidence="12 13">
    <name type="scientific">Guopingia tenuis</name>
    <dbReference type="NCBI Taxonomy" id="2763656"/>
    <lineage>
        <taxon>Bacteria</taxon>
        <taxon>Bacillati</taxon>
        <taxon>Bacillota</taxon>
        <taxon>Clostridia</taxon>
        <taxon>Christensenellales</taxon>
        <taxon>Christensenellaceae</taxon>
        <taxon>Guopingia</taxon>
    </lineage>
</organism>
<comment type="similarity">
    <text evidence="7 9">Belongs to the ribulokinase family.</text>
</comment>
<dbReference type="SUPFAM" id="SSF53067">
    <property type="entry name" value="Actin-like ATPase domain"/>
    <property type="match status" value="2"/>
</dbReference>
<evidence type="ECO:0000256" key="2">
    <source>
        <dbReference type="ARBA" id="ARBA00022741"/>
    </source>
</evidence>
<evidence type="ECO:0000256" key="3">
    <source>
        <dbReference type="ARBA" id="ARBA00022777"/>
    </source>
</evidence>
<dbReference type="PROSITE" id="PS00445">
    <property type="entry name" value="FGGY_KINASES_2"/>
    <property type="match status" value="1"/>
</dbReference>
<dbReference type="PANTHER" id="PTHR43435:SF4">
    <property type="entry name" value="FGGY CARBOHYDRATE KINASE DOMAIN-CONTAINING PROTEIN"/>
    <property type="match status" value="1"/>
</dbReference>
<dbReference type="AlphaFoldDB" id="A0A926DGE4"/>
<keyword evidence="5 7" id="KW-0054">Arabinose catabolism</keyword>
<keyword evidence="2 7" id="KW-0547">Nucleotide-binding</keyword>
<dbReference type="InterPro" id="IPR018485">
    <property type="entry name" value="FGGY_C"/>
</dbReference>
<dbReference type="EMBL" id="JACRSS010000001">
    <property type="protein sequence ID" value="MBC8537661.1"/>
    <property type="molecule type" value="Genomic_DNA"/>
</dbReference>
<dbReference type="InterPro" id="IPR005929">
    <property type="entry name" value="Ribulokinase"/>
</dbReference>
<feature type="domain" description="Carbohydrate kinase FGGY C-terminal" evidence="11">
    <location>
        <begin position="288"/>
        <end position="486"/>
    </location>
</feature>
<comment type="pathway">
    <text evidence="7 9">Carbohydrate degradation; L-arabinose degradation via L-ribulose; D-xylulose 5-phosphate from L-arabinose (bacterial route): step 2/3.</text>
</comment>
<dbReference type="CDD" id="cd07781">
    <property type="entry name" value="ASKHA_NBD_FGGY_L-RBK"/>
    <property type="match status" value="1"/>
</dbReference>
<comment type="catalytic activity">
    <reaction evidence="7">
        <text>D-ribulose + ATP = D-ribulose 5-phosphate + ADP + H(+)</text>
        <dbReference type="Rhea" id="RHEA:17601"/>
        <dbReference type="ChEBI" id="CHEBI:15378"/>
        <dbReference type="ChEBI" id="CHEBI:17173"/>
        <dbReference type="ChEBI" id="CHEBI:30616"/>
        <dbReference type="ChEBI" id="CHEBI:58121"/>
        <dbReference type="ChEBI" id="CHEBI:456216"/>
        <dbReference type="EC" id="2.7.1.16"/>
    </reaction>
</comment>
<feature type="domain" description="Carbohydrate kinase FGGY N-terminal" evidence="10">
    <location>
        <begin position="4"/>
        <end position="274"/>
    </location>
</feature>
<dbReference type="Pfam" id="PF00370">
    <property type="entry name" value="FGGY_N"/>
    <property type="match status" value="1"/>
</dbReference>
<dbReference type="NCBIfam" id="NF003154">
    <property type="entry name" value="PRK04123.1"/>
    <property type="match status" value="1"/>
</dbReference>
<dbReference type="InterPro" id="IPR018484">
    <property type="entry name" value="FGGY_N"/>
</dbReference>
<comment type="caution">
    <text evidence="12">The sequence shown here is derived from an EMBL/GenBank/DDBJ whole genome shotgun (WGS) entry which is preliminary data.</text>
</comment>
<dbReference type="EC" id="2.7.1.16" evidence="7 8"/>
<proteinExistence type="inferred from homology"/>
<dbReference type="PIRSF" id="PIRSF000538">
    <property type="entry name" value="GlpK"/>
    <property type="match status" value="1"/>
</dbReference>
<evidence type="ECO:0000256" key="6">
    <source>
        <dbReference type="ARBA" id="ARBA00023277"/>
    </source>
</evidence>
<keyword evidence="6 7" id="KW-0119">Carbohydrate metabolism</keyword>
<dbReference type="GO" id="GO:0019569">
    <property type="term" value="P:L-arabinose catabolic process to D-xylulose 5-phosphate"/>
    <property type="evidence" value="ECO:0007669"/>
    <property type="project" value="UniProtKB-UniRule"/>
</dbReference>
<sequence length="552" mass="60125">MAKYSIGIDYGTLSARALLLNIQTGEEVCVSEMAYPHGVMDECLPSGKRLGDSWALQDPQDYLDALQVTIGELLQKSGVSPEDIVGIGVDFTSCTILPTLADGTPLCKTEGFEDTPHAYVKLWKHHAAQYCADELNAKAEAMGEKWLALYGGKISSEWMIPKIMQILKEEPRVYNACDQILEAGDWVVWQLVGHQARSACNAGFKGIYRHDTGYPSKAFFRALDPRLENVVEDKLSTDIRPIDSCAGYLTKAMADWTGLKEGTPVAVEIMDSIASVPACQIDGPGKMLMIMGTSTCHEVLSAEERGVPGTCGIVKDGALPGSFCYEAGQSCVGDHFSWFVNRCLPSDYKEEAEQRGISPHVLLTEKASRLKPGESGLLALDWWNGVRSVLMDFDLSGLILGMTLRTKPEEIYRALIEATAFGTRQIIDAFETAGAPIHELYAAGGIASKNAMAMQIYADICNKPIKISGSDQSGALGSAILGIAAADPALTGYKNVNEAARKLGKIKDTVYHPMAGNVAIYAQLFAEYKKLHDYFGRGENNVMKKLRALRRQ</sequence>
<dbReference type="GO" id="GO:0005737">
    <property type="term" value="C:cytoplasm"/>
    <property type="evidence" value="ECO:0007669"/>
    <property type="project" value="TreeGrafter"/>
</dbReference>
<comment type="catalytic activity">
    <reaction evidence="7 9">
        <text>L-ribulose + ATP = L-ribulose 5-phosphate + ADP + H(+)</text>
        <dbReference type="Rhea" id="RHEA:22072"/>
        <dbReference type="ChEBI" id="CHEBI:15378"/>
        <dbReference type="ChEBI" id="CHEBI:16880"/>
        <dbReference type="ChEBI" id="CHEBI:30616"/>
        <dbReference type="ChEBI" id="CHEBI:58226"/>
        <dbReference type="ChEBI" id="CHEBI:456216"/>
        <dbReference type="EC" id="2.7.1.16"/>
    </reaction>
</comment>